<accession>A0A9W5TCV3</accession>
<keyword evidence="1" id="KW-0648">Protein biosynthesis</keyword>
<name>A0A9W5TCV3_BABOV</name>
<dbReference type="AlphaFoldDB" id="A0A9W5TCV3"/>
<dbReference type="Proteomes" id="UP001057455">
    <property type="component" value="Unassembled WGS sequence"/>
</dbReference>
<dbReference type="GO" id="GO:0003743">
    <property type="term" value="F:translation initiation factor activity"/>
    <property type="evidence" value="ECO:0007669"/>
    <property type="project" value="UniProtKB-KW"/>
</dbReference>
<gene>
    <name evidence="1" type="ORF">BaOVIS_017670</name>
</gene>
<dbReference type="EMBL" id="BLIY01000015">
    <property type="protein sequence ID" value="GFE54363.1"/>
    <property type="molecule type" value="Genomic_DNA"/>
</dbReference>
<organism evidence="1 2">
    <name type="scientific">Babesia ovis</name>
    <dbReference type="NCBI Taxonomy" id="5869"/>
    <lineage>
        <taxon>Eukaryota</taxon>
        <taxon>Sar</taxon>
        <taxon>Alveolata</taxon>
        <taxon>Apicomplexa</taxon>
        <taxon>Aconoidasida</taxon>
        <taxon>Piroplasmida</taxon>
        <taxon>Babesiidae</taxon>
        <taxon>Babesia</taxon>
    </lineage>
</organism>
<keyword evidence="1" id="KW-0396">Initiation factor</keyword>
<protein>
    <submittedName>
        <fullName evidence="1">Translation initiation factor eIF-2B subunit delta, putative</fullName>
    </submittedName>
</protein>
<dbReference type="OrthoDB" id="416729at2759"/>
<evidence type="ECO:0000313" key="2">
    <source>
        <dbReference type="Proteomes" id="UP001057455"/>
    </source>
</evidence>
<comment type="caution">
    <text evidence="1">The sequence shown here is derived from an EMBL/GenBank/DDBJ whole genome shotgun (WGS) entry which is preliminary data.</text>
</comment>
<keyword evidence="2" id="KW-1185">Reference proteome</keyword>
<sequence length="266" mass="29406">MSTEHSSTDDAHSTVMCKRPLFVLNKSHNEIYITSRVPLCVYYDRAISLLRWQLSRFPDLCSDRFARENHLNKTTGILGNRAKLLLQHMDSSTVSCDPASVSAALSKHHEHITGGSGVILYGTGSCVNRALYVLQDIYEYVKKLYVESQSRFRGRSVRVLCDQCSSTAQSSTEGRAKHSLEDPCSSCDASTNAALEAIVKRILRVNISTGSVQCHDDVYSYSVQDNPLPSTSGSFCPLDSLDTSVQVSRRERMISSIRISICVGGK</sequence>
<evidence type="ECO:0000313" key="1">
    <source>
        <dbReference type="EMBL" id="GFE54363.1"/>
    </source>
</evidence>
<reference evidence="1" key="1">
    <citation type="submission" date="2019-12" db="EMBL/GenBank/DDBJ databases">
        <title>Genome sequence of Babesia ovis.</title>
        <authorList>
            <person name="Yamagishi J."/>
            <person name="Sevinc F."/>
            <person name="Xuan X."/>
        </authorList>
    </citation>
    <scope>NUCLEOTIDE SEQUENCE</scope>
    <source>
        <strain evidence="1">Selcuk</strain>
    </source>
</reference>
<proteinExistence type="predicted"/>